<feature type="binding site" evidence="8">
    <location>
        <begin position="216"/>
        <end position="217"/>
    </location>
    <ligand>
        <name>substrate</name>
    </ligand>
</feature>
<evidence type="ECO:0000256" key="1">
    <source>
        <dbReference type="ARBA" id="ARBA00005196"/>
    </source>
</evidence>
<evidence type="ECO:0000313" key="11">
    <source>
        <dbReference type="Proteomes" id="UP000197065"/>
    </source>
</evidence>
<comment type="subunit">
    <text evidence="8">Homodimer.</text>
</comment>
<dbReference type="HAMAP" id="MF_00197">
    <property type="entry name" value="DAP_epimerase"/>
    <property type="match status" value="1"/>
</dbReference>
<dbReference type="Proteomes" id="UP000197065">
    <property type="component" value="Unassembled WGS sequence"/>
</dbReference>
<dbReference type="UniPathway" id="UPA00034">
    <property type="reaction ID" value="UER00025"/>
</dbReference>
<dbReference type="PROSITE" id="PS01326">
    <property type="entry name" value="DAP_EPIMERASE"/>
    <property type="match status" value="1"/>
</dbReference>
<evidence type="ECO:0000256" key="3">
    <source>
        <dbReference type="ARBA" id="ARBA00013080"/>
    </source>
</evidence>
<dbReference type="EC" id="5.1.1.7" evidence="3 8"/>
<dbReference type="RefSeq" id="WP_243389704.1">
    <property type="nucleotide sequence ID" value="NZ_FYEH01000002.1"/>
</dbReference>
<feature type="active site" description="Proton acceptor" evidence="8">
    <location>
        <position position="225"/>
    </location>
</feature>
<protein>
    <recommendedName>
        <fullName evidence="3 8">Diaminopimelate epimerase</fullName>
        <shortName evidence="8">DAP epimerase</shortName>
        <ecNumber evidence="3 8">5.1.1.7</ecNumber>
    </recommendedName>
    <alternativeName>
        <fullName evidence="8">PLP-independent amino acid racemase</fullName>
    </alternativeName>
</protein>
<evidence type="ECO:0000256" key="8">
    <source>
        <dbReference type="HAMAP-Rule" id="MF_00197"/>
    </source>
</evidence>
<feature type="binding site" evidence="8">
    <location>
        <begin position="226"/>
        <end position="227"/>
    </location>
    <ligand>
        <name>substrate</name>
    </ligand>
</feature>
<feature type="binding site" evidence="8">
    <location>
        <position position="55"/>
    </location>
    <ligand>
        <name>substrate</name>
    </ligand>
</feature>
<feature type="site" description="Could be important to modulate the pK values of the two catalytic cysteine residues" evidence="8">
    <location>
        <position position="167"/>
    </location>
</feature>
<feature type="binding site" evidence="8">
    <location>
        <position position="75"/>
    </location>
    <ligand>
        <name>substrate</name>
    </ligand>
</feature>
<evidence type="ECO:0000313" key="10">
    <source>
        <dbReference type="EMBL" id="SNB60963.1"/>
    </source>
</evidence>
<dbReference type="NCBIfam" id="TIGR00652">
    <property type="entry name" value="DapF"/>
    <property type="match status" value="1"/>
</dbReference>
<reference evidence="10 11" key="1">
    <citation type="submission" date="2017-06" db="EMBL/GenBank/DDBJ databases">
        <authorList>
            <person name="Kim H.J."/>
            <person name="Triplett B.A."/>
        </authorList>
    </citation>
    <scope>NUCLEOTIDE SEQUENCE [LARGE SCALE GENOMIC DNA]</scope>
    <source>
        <strain evidence="10 11">B29T1</strain>
    </source>
</reference>
<dbReference type="GO" id="GO:0008837">
    <property type="term" value="F:diaminopimelate epimerase activity"/>
    <property type="evidence" value="ECO:0007669"/>
    <property type="project" value="UniProtKB-UniRule"/>
</dbReference>
<dbReference type="GO" id="GO:0009089">
    <property type="term" value="P:lysine biosynthetic process via diaminopimelate"/>
    <property type="evidence" value="ECO:0007669"/>
    <property type="project" value="UniProtKB-UniRule"/>
</dbReference>
<dbReference type="SUPFAM" id="SSF54506">
    <property type="entry name" value="Diaminopimelate epimerase-like"/>
    <property type="match status" value="2"/>
</dbReference>
<feature type="binding site" evidence="8">
    <location>
        <position position="198"/>
    </location>
    <ligand>
        <name>substrate</name>
    </ligand>
</feature>
<dbReference type="GO" id="GO:0005829">
    <property type="term" value="C:cytosol"/>
    <property type="evidence" value="ECO:0007669"/>
    <property type="project" value="TreeGrafter"/>
</dbReference>
<sequence>MAKPYRAAMQRIPFIKMHGLGNDFVLIDRREKVLEFDAAFVTRIADRHRGVGFDQLVILDASADADADARINFLNSDGSLAGACGNGTRCAARYLMDQSAIDEISLASGSGLLRAVRLADGQIKVGMTEPRLAWRDIPLAQPCDTLHVPLRLFGLGEPVAVNMGNPHAVFFVDDLDSLDIPAIGPTLERHPMFPERANIGFAQIVSHEALRLRVFERGAGLTLACGSGACAAVVAAVRRELVGPACQVQLDGGELSIAWAGAGPVFMTGPTAYSFEGMLVGEGNHVDV</sequence>
<feature type="binding site" evidence="8">
    <location>
        <begin position="85"/>
        <end position="86"/>
    </location>
    <ligand>
        <name>substrate</name>
    </ligand>
</feature>
<keyword evidence="5 8" id="KW-0457">Lysine biosynthesis</keyword>
<name>A0A212QNH8_9PROT</name>
<dbReference type="Pfam" id="PF01678">
    <property type="entry name" value="DAP_epimerase"/>
    <property type="match status" value="2"/>
</dbReference>
<proteinExistence type="inferred from homology"/>
<organism evidence="10 11">
    <name type="scientific">Arboricoccus pini</name>
    <dbReference type="NCBI Taxonomy" id="1963835"/>
    <lineage>
        <taxon>Bacteria</taxon>
        <taxon>Pseudomonadati</taxon>
        <taxon>Pseudomonadota</taxon>
        <taxon>Alphaproteobacteria</taxon>
        <taxon>Geminicoccales</taxon>
        <taxon>Geminicoccaceae</taxon>
        <taxon>Arboricoccus</taxon>
    </lineage>
</organism>
<dbReference type="Gene3D" id="3.10.310.10">
    <property type="entry name" value="Diaminopimelate Epimerase, Chain A, domain 1"/>
    <property type="match status" value="2"/>
</dbReference>
<feature type="site" description="Could be important to modulate the pK values of the two catalytic cysteine residues" evidence="8">
    <location>
        <position position="216"/>
    </location>
</feature>
<comment type="similarity">
    <text evidence="2 8">Belongs to the diaminopimelate epimerase family.</text>
</comment>
<feature type="binding site" evidence="8">
    <location>
        <position position="165"/>
    </location>
    <ligand>
        <name>substrate</name>
    </ligand>
</feature>
<comment type="function">
    <text evidence="8">Catalyzes the stereoinversion of LL-2,6-diaminopimelate (L,L-DAP) to meso-diaminopimelate (meso-DAP), a precursor of L-lysine and an essential component of the bacterial peptidoglycan.</text>
</comment>
<dbReference type="PANTHER" id="PTHR31689:SF0">
    <property type="entry name" value="DIAMINOPIMELATE EPIMERASE"/>
    <property type="match status" value="1"/>
</dbReference>
<feature type="binding site" evidence="8">
    <location>
        <position position="22"/>
    </location>
    <ligand>
        <name>substrate</name>
    </ligand>
</feature>
<keyword evidence="11" id="KW-1185">Reference proteome</keyword>
<evidence type="ECO:0000256" key="4">
    <source>
        <dbReference type="ARBA" id="ARBA00022605"/>
    </source>
</evidence>
<comment type="subcellular location">
    <subcellularLocation>
        <location evidence="8">Cytoplasm</location>
    </subcellularLocation>
</comment>
<dbReference type="AlphaFoldDB" id="A0A212QNH8"/>
<dbReference type="PANTHER" id="PTHR31689">
    <property type="entry name" value="DIAMINOPIMELATE EPIMERASE, CHLOROPLASTIC"/>
    <property type="match status" value="1"/>
</dbReference>
<keyword evidence="8" id="KW-0963">Cytoplasm</keyword>
<evidence type="ECO:0000256" key="6">
    <source>
        <dbReference type="ARBA" id="ARBA00023235"/>
    </source>
</evidence>
<evidence type="ECO:0000256" key="2">
    <source>
        <dbReference type="ARBA" id="ARBA00010219"/>
    </source>
</evidence>
<gene>
    <name evidence="8" type="primary">dapF</name>
    <name evidence="10" type="ORF">SAMN07250955_10293</name>
</gene>
<keyword evidence="4 8" id="KW-0028">Amino-acid biosynthesis</keyword>
<feature type="active site" evidence="9">
    <location>
        <position position="84"/>
    </location>
</feature>
<comment type="pathway">
    <text evidence="1 8">Amino-acid biosynthesis; L-lysine biosynthesis via DAP pathway; DL-2,6-diaminopimelate from LL-2,6-diaminopimelate: step 1/1.</text>
</comment>
<dbReference type="InterPro" id="IPR001653">
    <property type="entry name" value="DAP_epimerase_DapF"/>
</dbReference>
<dbReference type="InterPro" id="IPR018510">
    <property type="entry name" value="DAP_epimerase_AS"/>
</dbReference>
<feature type="active site" description="Proton donor" evidence="8">
    <location>
        <position position="84"/>
    </location>
</feature>
<evidence type="ECO:0000256" key="7">
    <source>
        <dbReference type="ARBA" id="ARBA00051712"/>
    </source>
</evidence>
<comment type="catalytic activity">
    <reaction evidence="7 8">
        <text>(2S,6S)-2,6-diaminopimelate = meso-2,6-diaminopimelate</text>
        <dbReference type="Rhea" id="RHEA:15393"/>
        <dbReference type="ChEBI" id="CHEBI:57609"/>
        <dbReference type="ChEBI" id="CHEBI:57791"/>
        <dbReference type="EC" id="5.1.1.7"/>
    </reaction>
</comment>
<evidence type="ECO:0000256" key="5">
    <source>
        <dbReference type="ARBA" id="ARBA00023154"/>
    </source>
</evidence>
<accession>A0A212QNH8</accession>
<keyword evidence="6 8" id="KW-0413">Isomerase</keyword>
<dbReference type="EMBL" id="FYEH01000002">
    <property type="protein sequence ID" value="SNB60963.1"/>
    <property type="molecule type" value="Genomic_DNA"/>
</dbReference>
<evidence type="ECO:0000256" key="9">
    <source>
        <dbReference type="PROSITE-ProRule" id="PRU10125"/>
    </source>
</evidence>